<dbReference type="EMBL" id="RAQO01000005">
    <property type="protein sequence ID" value="RKF18474.1"/>
    <property type="molecule type" value="Genomic_DNA"/>
</dbReference>
<dbReference type="Gene3D" id="3.40.50.1100">
    <property type="match status" value="2"/>
</dbReference>
<evidence type="ECO:0000313" key="6">
    <source>
        <dbReference type="Proteomes" id="UP000286482"/>
    </source>
</evidence>
<keyword evidence="3 4" id="KW-0663">Pyridoxal phosphate</keyword>
<comment type="similarity">
    <text evidence="2">Belongs to the ACC deaminase/D-cysteine desulfhydrase family.</text>
</comment>
<feature type="modified residue" description="N6-(pyridoxal phosphate)lysine" evidence="4">
    <location>
        <position position="35"/>
    </location>
</feature>
<comment type="cofactor">
    <cofactor evidence="1">
        <name>pyridoxal 5'-phosphate</name>
        <dbReference type="ChEBI" id="CHEBI:597326"/>
    </cofactor>
</comment>
<keyword evidence="6" id="KW-1185">Reference proteome</keyword>
<dbReference type="GO" id="GO:0019148">
    <property type="term" value="F:D-cysteine desulfhydrase activity"/>
    <property type="evidence" value="ECO:0007669"/>
    <property type="project" value="TreeGrafter"/>
</dbReference>
<proteinExistence type="inferred from homology"/>
<name>A0A420ECU4_9ALTE</name>
<evidence type="ECO:0000256" key="1">
    <source>
        <dbReference type="ARBA" id="ARBA00001933"/>
    </source>
</evidence>
<dbReference type="PIRSF" id="PIRSF006278">
    <property type="entry name" value="ACCD_DCysDesulf"/>
    <property type="match status" value="1"/>
</dbReference>
<dbReference type="InterPro" id="IPR036052">
    <property type="entry name" value="TrpB-like_PALP_sf"/>
</dbReference>
<dbReference type="PANTHER" id="PTHR43780">
    <property type="entry name" value="1-AMINOCYCLOPROPANE-1-CARBOXYLATE DEAMINASE-RELATED"/>
    <property type="match status" value="1"/>
</dbReference>
<accession>A0A420ECU4</accession>
<evidence type="ECO:0000256" key="3">
    <source>
        <dbReference type="ARBA" id="ARBA00022898"/>
    </source>
</evidence>
<gene>
    <name evidence="5" type="ORF">DBZ36_08665</name>
</gene>
<dbReference type="PANTHER" id="PTHR43780:SF2">
    <property type="entry name" value="1-AMINOCYCLOPROPANE-1-CARBOXYLATE DEAMINASE-RELATED"/>
    <property type="match status" value="1"/>
</dbReference>
<dbReference type="AlphaFoldDB" id="A0A420ECU4"/>
<dbReference type="RefSeq" id="WP_120354553.1">
    <property type="nucleotide sequence ID" value="NZ_RAQO01000005.1"/>
</dbReference>
<evidence type="ECO:0000256" key="4">
    <source>
        <dbReference type="PIRSR" id="PIRSR006278-2"/>
    </source>
</evidence>
<dbReference type="Proteomes" id="UP000286482">
    <property type="component" value="Unassembled WGS sequence"/>
</dbReference>
<dbReference type="OrthoDB" id="9801249at2"/>
<dbReference type="SUPFAM" id="SSF53686">
    <property type="entry name" value="Tryptophan synthase beta subunit-like PLP-dependent enzymes"/>
    <property type="match status" value="1"/>
</dbReference>
<protein>
    <submittedName>
        <fullName evidence="5">Pyridoxal-phosphate dependent enzyme</fullName>
    </submittedName>
</protein>
<organism evidence="5 6">
    <name type="scientific">Alginatibacterium sediminis</name>
    <dbReference type="NCBI Taxonomy" id="2164068"/>
    <lineage>
        <taxon>Bacteria</taxon>
        <taxon>Pseudomonadati</taxon>
        <taxon>Pseudomonadota</taxon>
        <taxon>Gammaproteobacteria</taxon>
        <taxon>Alteromonadales</taxon>
        <taxon>Alteromonadaceae</taxon>
        <taxon>Alginatibacterium</taxon>
    </lineage>
</organism>
<dbReference type="InterPro" id="IPR027278">
    <property type="entry name" value="ACCD_DCysDesulf"/>
</dbReference>
<evidence type="ECO:0000256" key="2">
    <source>
        <dbReference type="ARBA" id="ARBA00008639"/>
    </source>
</evidence>
<reference evidence="5 6" key="1">
    <citation type="submission" date="2018-09" db="EMBL/GenBank/DDBJ databases">
        <authorList>
            <person name="Wang Z."/>
        </authorList>
    </citation>
    <scope>NUCLEOTIDE SEQUENCE [LARGE SCALE GENOMIC DNA]</scope>
    <source>
        <strain evidence="5 6">ALS 81</strain>
    </source>
</reference>
<sequence length="317" mass="36223">MIQLSPSPIQSMQFENNSLYIKRDDLLHAQFSGNKARKFQYYLNLNTQLVDKVVAYGSIQANSLYSLAALCDLRSWELEYHCEHIPKHLQDHPSANFAQALALGARIIPFRQSSEKQSTTAFHAHLKAIEQQCTDKTLFIHEGGFGVEARFGVHRLALEIEQWMHEKKLSKLQLVLPSGTGTTAGFLADSFEALQLAVQVITCPCVADVAYLRQQWKNLSIDSQRIQILPNFEDRKFRFGKPHIELFNIWQHVQATTQIEFELLYDPIAWYFLAKALNQGQLTSSDANPILYLHQGGLLANQSMLPRYERMLKKMAS</sequence>
<evidence type="ECO:0000313" key="5">
    <source>
        <dbReference type="EMBL" id="RKF18474.1"/>
    </source>
</evidence>
<comment type="caution">
    <text evidence="5">The sequence shown here is derived from an EMBL/GenBank/DDBJ whole genome shotgun (WGS) entry which is preliminary data.</text>
</comment>